<dbReference type="Proteomes" id="UP000036947">
    <property type="component" value="Unassembled WGS sequence"/>
</dbReference>
<proteinExistence type="predicted"/>
<dbReference type="STRING" id="1163406.A0A0L0NEX0"/>
<feature type="region of interest" description="Disordered" evidence="1">
    <location>
        <begin position="37"/>
        <end position="71"/>
    </location>
</feature>
<feature type="non-terminal residue" evidence="2">
    <location>
        <position position="1"/>
    </location>
</feature>
<protein>
    <submittedName>
        <fullName evidence="2">Uncharacterized protein</fullName>
    </submittedName>
</protein>
<evidence type="ECO:0000256" key="1">
    <source>
        <dbReference type="SAM" id="MobiDB-lite"/>
    </source>
</evidence>
<keyword evidence="3" id="KW-1185">Reference proteome</keyword>
<name>A0A0L0NEX0_TOLOC</name>
<comment type="caution">
    <text evidence="2">The sequence shown here is derived from an EMBL/GenBank/DDBJ whole genome shotgun (WGS) entry which is preliminary data.</text>
</comment>
<feature type="compositionally biased region" description="Basic residues" evidence="1">
    <location>
        <begin position="225"/>
        <end position="237"/>
    </location>
</feature>
<organism evidence="2 3">
    <name type="scientific">Tolypocladium ophioglossoides (strain CBS 100239)</name>
    <name type="common">Snaketongue truffleclub</name>
    <name type="synonym">Elaphocordyceps ophioglossoides</name>
    <dbReference type="NCBI Taxonomy" id="1163406"/>
    <lineage>
        <taxon>Eukaryota</taxon>
        <taxon>Fungi</taxon>
        <taxon>Dikarya</taxon>
        <taxon>Ascomycota</taxon>
        <taxon>Pezizomycotina</taxon>
        <taxon>Sordariomycetes</taxon>
        <taxon>Hypocreomycetidae</taxon>
        <taxon>Hypocreales</taxon>
        <taxon>Ophiocordycipitaceae</taxon>
        <taxon>Tolypocladium</taxon>
    </lineage>
</organism>
<dbReference type="EMBL" id="LFRF01000006">
    <property type="protein sequence ID" value="KND92310.1"/>
    <property type="molecule type" value="Genomic_DNA"/>
</dbReference>
<accession>A0A0L0NEX0</accession>
<dbReference type="AlphaFoldDB" id="A0A0L0NEX0"/>
<feature type="compositionally biased region" description="Basic residues" evidence="1">
    <location>
        <begin position="50"/>
        <end position="62"/>
    </location>
</feature>
<reference evidence="2 3" key="1">
    <citation type="journal article" date="2015" name="BMC Genomics">
        <title>The genome of the truffle-parasite Tolypocladium ophioglossoides and the evolution of antifungal peptaibiotics.</title>
        <authorList>
            <person name="Quandt C.A."/>
            <person name="Bushley K.E."/>
            <person name="Spatafora J.W."/>
        </authorList>
    </citation>
    <scope>NUCLEOTIDE SEQUENCE [LARGE SCALE GENOMIC DNA]</scope>
    <source>
        <strain evidence="2 3">CBS 100239</strain>
    </source>
</reference>
<evidence type="ECO:0000313" key="2">
    <source>
        <dbReference type="EMBL" id="KND92310.1"/>
    </source>
</evidence>
<dbReference type="OrthoDB" id="5336565at2759"/>
<feature type="region of interest" description="Disordered" evidence="1">
    <location>
        <begin position="204"/>
        <end position="237"/>
    </location>
</feature>
<gene>
    <name evidence="2" type="ORF">TOPH_02916</name>
</gene>
<sequence length="237" mass="26937">HLLTDKFLYRCFPNYSDQIKCFTSRGGLDLRDYRTSAEAQDGMSSSQSSLRRRKRLPTKRSSRSPSKSNQHLIDYDIFPDGYEYPDGRLPPEPENMDEILHALARPRASLSPSRFTKDDFRKFKRADTHASKEREVTTTVIPVIEGEVKGPDGSLAVATRQACYDGALGARGIHSLQSYKQLEPQYDNNAYTITQGTILNHDFNLPPSYESDTSADKLSREFHPPKRSKSHSPQKRP</sequence>
<feature type="non-terminal residue" evidence="2">
    <location>
        <position position="237"/>
    </location>
</feature>
<evidence type="ECO:0000313" key="3">
    <source>
        <dbReference type="Proteomes" id="UP000036947"/>
    </source>
</evidence>
<feature type="compositionally biased region" description="Basic and acidic residues" evidence="1">
    <location>
        <begin position="214"/>
        <end position="224"/>
    </location>
</feature>